<dbReference type="Gene3D" id="3.90.550.10">
    <property type="entry name" value="Spore Coat Polysaccharide Biosynthesis Protein SpsA, Chain A"/>
    <property type="match status" value="1"/>
</dbReference>
<dbReference type="PANTHER" id="PTHR11183">
    <property type="entry name" value="GLYCOGENIN SUBFAMILY MEMBER"/>
    <property type="match status" value="1"/>
</dbReference>
<keyword evidence="2" id="KW-1185">Reference proteome</keyword>
<organism evidence="1 2">
    <name type="scientific">Prorocentrum cordatum</name>
    <dbReference type="NCBI Taxonomy" id="2364126"/>
    <lineage>
        <taxon>Eukaryota</taxon>
        <taxon>Sar</taxon>
        <taxon>Alveolata</taxon>
        <taxon>Dinophyceae</taxon>
        <taxon>Prorocentrales</taxon>
        <taxon>Prorocentraceae</taxon>
        <taxon>Prorocentrum</taxon>
    </lineage>
</organism>
<feature type="non-terminal residue" evidence="1">
    <location>
        <position position="1"/>
    </location>
</feature>
<evidence type="ECO:0000313" key="1">
    <source>
        <dbReference type="EMBL" id="CAK0820115.1"/>
    </source>
</evidence>
<name>A0ABN9RLS2_9DINO</name>
<dbReference type="InterPro" id="IPR050587">
    <property type="entry name" value="GNT1/Glycosyltrans_8"/>
</dbReference>
<gene>
    <name evidence="1" type="ORF">PCOR1329_LOCUS21918</name>
</gene>
<proteinExistence type="predicted"/>
<dbReference type="InterPro" id="IPR029044">
    <property type="entry name" value="Nucleotide-diphossugar_trans"/>
</dbReference>
<dbReference type="EMBL" id="CAUYUJ010007260">
    <property type="protein sequence ID" value="CAK0820115.1"/>
    <property type="molecule type" value="Genomic_DNA"/>
</dbReference>
<protein>
    <recommendedName>
        <fullName evidence="3">Hexosyltransferase</fullName>
    </recommendedName>
</protein>
<dbReference type="Proteomes" id="UP001189429">
    <property type="component" value="Unassembled WGS sequence"/>
</dbReference>
<reference evidence="1" key="1">
    <citation type="submission" date="2023-10" db="EMBL/GenBank/DDBJ databases">
        <authorList>
            <person name="Chen Y."/>
            <person name="Shah S."/>
            <person name="Dougan E. K."/>
            <person name="Thang M."/>
            <person name="Chan C."/>
        </authorList>
    </citation>
    <scope>NUCLEOTIDE SEQUENCE [LARGE SCALE GENOMIC DNA]</scope>
</reference>
<sequence length="130" mass="14147">AIRTLAYSTRQHSLVQRPFLVVTDGPLPSDVGEPLRADGITVVEVRPQDVAFPLFGAYGAGAGAAVEEDAATNQLKNWWIERGIPPTAVKLTIWNMTDYDCLVFLDADMLLLDSVDELFALDTFAVGLNP</sequence>
<dbReference type="SUPFAM" id="SSF53448">
    <property type="entry name" value="Nucleotide-diphospho-sugar transferases"/>
    <property type="match status" value="1"/>
</dbReference>
<evidence type="ECO:0000313" key="2">
    <source>
        <dbReference type="Proteomes" id="UP001189429"/>
    </source>
</evidence>
<feature type="non-terminal residue" evidence="1">
    <location>
        <position position="130"/>
    </location>
</feature>
<comment type="caution">
    <text evidence="1">The sequence shown here is derived from an EMBL/GenBank/DDBJ whole genome shotgun (WGS) entry which is preliminary data.</text>
</comment>
<evidence type="ECO:0008006" key="3">
    <source>
        <dbReference type="Google" id="ProtNLM"/>
    </source>
</evidence>
<accession>A0ABN9RLS2</accession>